<dbReference type="SMART" id="SM00717">
    <property type="entry name" value="SANT"/>
    <property type="match status" value="1"/>
</dbReference>
<feature type="region of interest" description="Disordered" evidence="7">
    <location>
        <begin position="295"/>
        <end position="339"/>
    </location>
</feature>
<dbReference type="AlphaFoldDB" id="A0A9Q0TM62"/>
<comment type="caution">
    <text evidence="11">The sequence shown here is derived from an EMBL/GenBank/DDBJ whole genome shotgun (WGS) entry which is preliminary data.</text>
</comment>
<dbReference type="PROSITE" id="PS50090">
    <property type="entry name" value="MYB_LIKE"/>
    <property type="match status" value="1"/>
</dbReference>
<evidence type="ECO:0000256" key="4">
    <source>
        <dbReference type="ARBA" id="ARBA00023163"/>
    </source>
</evidence>
<evidence type="ECO:0000259" key="9">
    <source>
        <dbReference type="PROSITE" id="PS50158"/>
    </source>
</evidence>
<keyword evidence="6" id="KW-0479">Metal-binding</keyword>
<keyword evidence="3" id="KW-0238">DNA-binding</keyword>
<dbReference type="InterPro" id="IPR009057">
    <property type="entry name" value="Homeodomain-like_sf"/>
</dbReference>
<reference evidence="11" key="2">
    <citation type="journal article" date="2023" name="Int. J. Mol. Sci.">
        <title>De Novo Assembly and Annotation of 11 Diverse Shrub Willow (Salix) Genomes Reveals Novel Gene Organization in Sex-Linked Regions.</title>
        <authorList>
            <person name="Hyden B."/>
            <person name="Feng K."/>
            <person name="Yates T.B."/>
            <person name="Jawdy S."/>
            <person name="Cereghino C."/>
            <person name="Smart L.B."/>
            <person name="Muchero W."/>
        </authorList>
    </citation>
    <scope>NUCLEOTIDE SEQUENCE [LARGE SCALE GENOMIC DNA]</scope>
    <source>
        <tissue evidence="11">Shoot tip</tissue>
    </source>
</reference>
<proteinExistence type="predicted"/>
<feature type="domain" description="CCHC-type" evidence="9">
    <location>
        <begin position="7"/>
        <end position="22"/>
    </location>
</feature>
<feature type="region of interest" description="Disordered" evidence="7">
    <location>
        <begin position="55"/>
        <end position="91"/>
    </location>
</feature>
<evidence type="ECO:0000256" key="5">
    <source>
        <dbReference type="ARBA" id="ARBA00023242"/>
    </source>
</evidence>
<dbReference type="InterPro" id="IPR001878">
    <property type="entry name" value="Znf_CCHC"/>
</dbReference>
<evidence type="ECO:0000256" key="3">
    <source>
        <dbReference type="ARBA" id="ARBA00023125"/>
    </source>
</evidence>
<sequence length="355" mass="38388">MVKEAARKCSHCGHNGHNSRTCAKDCIKLFGVSIEKREQTIKGSASLDNIASLDDSNGAHHGDPGYSSDGVIGSKRGKTASTRKKGKPWTEEEHRTFLSGLSNLGKGDWRGISKKFVITRTPSQVASHAQKYFLRQQASYEKKKRRSSLFDMTFKGSTDLSSHQDAPKLPIIRTNCGSSSQASTSSASPLWKAGEDILSQAISPLHLINQFPLLCLQNPQVMMSPTVAAGTGVSNYNPSMQRFLANGRRSFPASKAIPAAPFVSMMNYPTAYHPNMLKSPSSLVGCAPRIAHQPPAGIPPPSSFPHSFSPEGASTSSANLEDPLELKIGQPPKSPPRSKFIVPNHLAPLVLYEEI</sequence>
<protein>
    <submittedName>
        <fullName evidence="11">TRANSCRIPTION FACTOR MYB1R1-LIKE</fullName>
    </submittedName>
</protein>
<dbReference type="EMBL" id="JAPFFL010000007">
    <property type="protein sequence ID" value="KAJ6714234.1"/>
    <property type="molecule type" value="Genomic_DNA"/>
</dbReference>
<evidence type="ECO:0000313" key="12">
    <source>
        <dbReference type="Proteomes" id="UP001151529"/>
    </source>
</evidence>
<dbReference type="FunFam" id="1.10.10.60:FF:000009">
    <property type="entry name" value="transcription factor MYB1R1"/>
    <property type="match status" value="1"/>
</dbReference>
<dbReference type="InterPro" id="IPR052245">
    <property type="entry name" value="Plant_Stress_Dev_TF"/>
</dbReference>
<feature type="domain" description="HTH myb-type" evidence="10">
    <location>
        <begin position="81"/>
        <end position="137"/>
    </location>
</feature>
<dbReference type="GO" id="GO:0005634">
    <property type="term" value="C:nucleus"/>
    <property type="evidence" value="ECO:0007669"/>
    <property type="project" value="UniProtKB-SubCell"/>
</dbReference>
<name>A0A9Q0TM62_SALVM</name>
<dbReference type="NCBIfam" id="TIGR01557">
    <property type="entry name" value="myb_SHAQKYF"/>
    <property type="match status" value="1"/>
</dbReference>
<dbReference type="OrthoDB" id="118550at2759"/>
<dbReference type="CDD" id="cd00167">
    <property type="entry name" value="SANT"/>
    <property type="match status" value="1"/>
</dbReference>
<accession>A0A9Q0TM62</accession>
<gene>
    <name evidence="11" type="ORF">OIU85_025805</name>
</gene>
<dbReference type="GO" id="GO:0006355">
    <property type="term" value="P:regulation of DNA-templated transcription"/>
    <property type="evidence" value="ECO:0007669"/>
    <property type="project" value="UniProtKB-ARBA"/>
</dbReference>
<dbReference type="InterPro" id="IPR006447">
    <property type="entry name" value="Myb_dom_plants"/>
</dbReference>
<dbReference type="GO" id="GO:0003677">
    <property type="term" value="F:DNA binding"/>
    <property type="evidence" value="ECO:0007669"/>
    <property type="project" value="UniProtKB-KW"/>
</dbReference>
<dbReference type="Pfam" id="PF00249">
    <property type="entry name" value="Myb_DNA-binding"/>
    <property type="match status" value="1"/>
</dbReference>
<feature type="domain" description="Myb-like" evidence="8">
    <location>
        <begin position="81"/>
        <end position="133"/>
    </location>
</feature>
<dbReference type="InterPro" id="IPR017930">
    <property type="entry name" value="Myb_dom"/>
</dbReference>
<evidence type="ECO:0000313" key="11">
    <source>
        <dbReference type="EMBL" id="KAJ6714234.1"/>
    </source>
</evidence>
<dbReference type="SUPFAM" id="SSF46689">
    <property type="entry name" value="Homeodomain-like"/>
    <property type="match status" value="1"/>
</dbReference>
<reference evidence="11" key="1">
    <citation type="submission" date="2022-11" db="EMBL/GenBank/DDBJ databases">
        <authorList>
            <person name="Hyden B.L."/>
            <person name="Feng K."/>
            <person name="Yates T."/>
            <person name="Jawdy S."/>
            <person name="Smart L.B."/>
            <person name="Muchero W."/>
        </authorList>
    </citation>
    <scope>NUCLEOTIDE SEQUENCE</scope>
    <source>
        <tissue evidence="11">Shoot tip</tissue>
    </source>
</reference>
<dbReference type="GO" id="GO:0009739">
    <property type="term" value="P:response to gibberellin"/>
    <property type="evidence" value="ECO:0007669"/>
    <property type="project" value="TreeGrafter"/>
</dbReference>
<dbReference type="PROSITE" id="PS50158">
    <property type="entry name" value="ZF_CCHC"/>
    <property type="match status" value="1"/>
</dbReference>
<keyword evidence="12" id="KW-1185">Reference proteome</keyword>
<evidence type="ECO:0000259" key="10">
    <source>
        <dbReference type="PROSITE" id="PS51294"/>
    </source>
</evidence>
<evidence type="ECO:0000256" key="1">
    <source>
        <dbReference type="ARBA" id="ARBA00004123"/>
    </source>
</evidence>
<comment type="subcellular location">
    <subcellularLocation>
        <location evidence="1">Nucleus</location>
    </subcellularLocation>
</comment>
<evidence type="ECO:0000259" key="8">
    <source>
        <dbReference type="PROSITE" id="PS50090"/>
    </source>
</evidence>
<evidence type="ECO:0000256" key="2">
    <source>
        <dbReference type="ARBA" id="ARBA00023015"/>
    </source>
</evidence>
<dbReference type="PROSITE" id="PS51294">
    <property type="entry name" value="HTH_MYB"/>
    <property type="match status" value="1"/>
</dbReference>
<dbReference type="Gene3D" id="1.10.10.60">
    <property type="entry name" value="Homeodomain-like"/>
    <property type="match status" value="1"/>
</dbReference>
<keyword evidence="5" id="KW-0539">Nucleus</keyword>
<keyword evidence="2" id="KW-0805">Transcription regulation</keyword>
<dbReference type="InterPro" id="IPR001005">
    <property type="entry name" value="SANT/Myb"/>
</dbReference>
<evidence type="ECO:0000256" key="7">
    <source>
        <dbReference type="SAM" id="MobiDB-lite"/>
    </source>
</evidence>
<dbReference type="Proteomes" id="UP001151529">
    <property type="component" value="Chromosome 1"/>
</dbReference>
<keyword evidence="6" id="KW-0863">Zinc-finger</keyword>
<evidence type="ECO:0000256" key="6">
    <source>
        <dbReference type="PROSITE-ProRule" id="PRU00047"/>
    </source>
</evidence>
<keyword evidence="4" id="KW-0804">Transcription</keyword>
<dbReference type="GO" id="GO:0008270">
    <property type="term" value="F:zinc ion binding"/>
    <property type="evidence" value="ECO:0007669"/>
    <property type="project" value="UniProtKB-KW"/>
</dbReference>
<feature type="compositionally biased region" description="Basic residues" evidence="7">
    <location>
        <begin position="75"/>
        <end position="87"/>
    </location>
</feature>
<dbReference type="PANTHER" id="PTHR44191">
    <property type="entry name" value="TRANSCRIPTION FACTOR KUA1"/>
    <property type="match status" value="1"/>
</dbReference>
<organism evidence="11 12">
    <name type="scientific">Salix viminalis</name>
    <name type="common">Common osier</name>
    <name type="synonym">Basket willow</name>
    <dbReference type="NCBI Taxonomy" id="40686"/>
    <lineage>
        <taxon>Eukaryota</taxon>
        <taxon>Viridiplantae</taxon>
        <taxon>Streptophyta</taxon>
        <taxon>Embryophyta</taxon>
        <taxon>Tracheophyta</taxon>
        <taxon>Spermatophyta</taxon>
        <taxon>Magnoliopsida</taxon>
        <taxon>eudicotyledons</taxon>
        <taxon>Gunneridae</taxon>
        <taxon>Pentapetalae</taxon>
        <taxon>rosids</taxon>
        <taxon>fabids</taxon>
        <taxon>Malpighiales</taxon>
        <taxon>Salicaceae</taxon>
        <taxon>Saliceae</taxon>
        <taxon>Salix</taxon>
    </lineage>
</organism>
<keyword evidence="6" id="KW-0862">Zinc</keyword>
<dbReference type="PANTHER" id="PTHR44191:SF62">
    <property type="entry name" value="OS04G0341900 PROTEIN"/>
    <property type="match status" value="1"/>
</dbReference>
<dbReference type="GO" id="GO:0009723">
    <property type="term" value="P:response to ethylene"/>
    <property type="evidence" value="ECO:0007669"/>
    <property type="project" value="TreeGrafter"/>
</dbReference>